<dbReference type="AlphaFoldDB" id="A0A0F9RFA4"/>
<organism evidence="1">
    <name type="scientific">marine sediment metagenome</name>
    <dbReference type="NCBI Taxonomy" id="412755"/>
    <lineage>
        <taxon>unclassified sequences</taxon>
        <taxon>metagenomes</taxon>
        <taxon>ecological metagenomes</taxon>
    </lineage>
</organism>
<name>A0A0F9RFA4_9ZZZZ</name>
<protein>
    <submittedName>
        <fullName evidence="1">Uncharacterized protein</fullName>
    </submittedName>
</protein>
<proteinExistence type="predicted"/>
<gene>
    <name evidence="1" type="ORF">LCGC14_0901900</name>
</gene>
<dbReference type="EMBL" id="LAZR01002943">
    <property type="protein sequence ID" value="KKN23756.1"/>
    <property type="molecule type" value="Genomic_DNA"/>
</dbReference>
<reference evidence="1" key="1">
    <citation type="journal article" date="2015" name="Nature">
        <title>Complex archaea that bridge the gap between prokaryotes and eukaryotes.</title>
        <authorList>
            <person name="Spang A."/>
            <person name="Saw J.H."/>
            <person name="Jorgensen S.L."/>
            <person name="Zaremba-Niedzwiedzka K."/>
            <person name="Martijn J."/>
            <person name="Lind A.E."/>
            <person name="van Eijk R."/>
            <person name="Schleper C."/>
            <person name="Guy L."/>
            <person name="Ettema T.J."/>
        </authorList>
    </citation>
    <scope>NUCLEOTIDE SEQUENCE</scope>
</reference>
<sequence length="44" mass="4992">MKFTVRITDNSVRDYVGIVAKSSEHARAVIEGCEGEYERRFASI</sequence>
<feature type="non-terminal residue" evidence="1">
    <location>
        <position position="44"/>
    </location>
</feature>
<comment type="caution">
    <text evidence="1">The sequence shown here is derived from an EMBL/GenBank/DDBJ whole genome shotgun (WGS) entry which is preliminary data.</text>
</comment>
<accession>A0A0F9RFA4</accession>
<evidence type="ECO:0000313" key="1">
    <source>
        <dbReference type="EMBL" id="KKN23756.1"/>
    </source>
</evidence>